<dbReference type="Proteomes" id="UP000279962">
    <property type="component" value="Chromosome"/>
</dbReference>
<dbReference type="EMBL" id="CP033133">
    <property type="protein sequence ID" value="AYO56326.1"/>
    <property type="molecule type" value="Genomic_DNA"/>
</dbReference>
<dbReference type="GO" id="GO:0046872">
    <property type="term" value="F:metal ion binding"/>
    <property type="evidence" value="ECO:0007669"/>
    <property type="project" value="UniProtKB-KW"/>
</dbReference>
<evidence type="ECO:0000256" key="1">
    <source>
        <dbReference type="ARBA" id="ARBA00007749"/>
    </source>
</evidence>
<reference evidence="6 7" key="1">
    <citation type="submission" date="2018-10" db="EMBL/GenBank/DDBJ databases">
        <title>The complete genome of Acinetobacter wuhouensis strain WCHAW010062.</title>
        <authorList>
            <person name="Hu Y."/>
            <person name="Long H."/>
            <person name="Feng Y."/>
            <person name="Zong Z."/>
        </authorList>
    </citation>
    <scope>NUCLEOTIDE SEQUENCE [LARGE SCALE GENOMIC DNA]</scope>
    <source>
        <strain evidence="6 7">WCHAW010062</strain>
    </source>
</reference>
<dbReference type="Gene3D" id="3.60.15.10">
    <property type="entry name" value="Ribonuclease Z/Hydroxyacylglutathione hydrolase-like"/>
    <property type="match status" value="1"/>
</dbReference>
<sequence>MFFLSTNITYADQQIDPLKKIVVSQNGVNQVAGYFVQNIGNLKVTALLDGELGLPRSDLINFSATKANLIFDQNFVPADKQNNIVTDFSAFLVQTPTQNILIDAGTSQCFGSSLGYVLENLKLSGVQPEEIDTILITHAHPDHLCGITLNGKILYPNAKVYIAKADVDYWTSVTQEAQANDFFKPIFKMVRDALKPYQDSGQVVAFTQASFAVPNVQLIETHGHTEGHSSYLIDAGNGQKFLGLGDIVHYANVQLPYPDAVYKPDTNSKQAILARKRIFHKASFNQWWIGAAHIAFPSIGHITQKNKGFEWVSTQYRPNK</sequence>
<evidence type="ECO:0000259" key="5">
    <source>
        <dbReference type="SMART" id="SM00849"/>
    </source>
</evidence>
<evidence type="ECO:0000256" key="3">
    <source>
        <dbReference type="ARBA" id="ARBA00022801"/>
    </source>
</evidence>
<keyword evidence="4" id="KW-0862">Zinc</keyword>
<dbReference type="AlphaFoldDB" id="A0A3G2T911"/>
<dbReference type="CDD" id="cd07720">
    <property type="entry name" value="OPHC2-like_MBL-fold"/>
    <property type="match status" value="1"/>
</dbReference>
<dbReference type="Pfam" id="PF00753">
    <property type="entry name" value="Lactamase_B"/>
    <property type="match status" value="1"/>
</dbReference>
<dbReference type="InterPro" id="IPR001279">
    <property type="entry name" value="Metallo-B-lactamas"/>
</dbReference>
<dbReference type="InterPro" id="IPR051013">
    <property type="entry name" value="MBL_superfamily_lactonases"/>
</dbReference>
<protein>
    <submittedName>
        <fullName evidence="6">MBL fold metallo-hydrolase</fullName>
    </submittedName>
</protein>
<dbReference type="InterPro" id="IPR036866">
    <property type="entry name" value="RibonucZ/Hydroxyglut_hydro"/>
</dbReference>
<gene>
    <name evidence="6" type="ORF">CDG68_16210</name>
</gene>
<dbReference type="PANTHER" id="PTHR42978">
    <property type="entry name" value="QUORUM-QUENCHING LACTONASE YTNP-RELATED-RELATED"/>
    <property type="match status" value="1"/>
</dbReference>
<evidence type="ECO:0000256" key="2">
    <source>
        <dbReference type="ARBA" id="ARBA00022723"/>
    </source>
</evidence>
<dbReference type="SMART" id="SM00849">
    <property type="entry name" value="Lactamase_B"/>
    <property type="match status" value="1"/>
</dbReference>
<proteinExistence type="inferred from homology"/>
<comment type="similarity">
    <text evidence="1">Belongs to the metallo-beta-lactamase superfamily.</text>
</comment>
<feature type="domain" description="Metallo-beta-lactamase" evidence="5">
    <location>
        <begin position="87"/>
        <end position="287"/>
    </location>
</feature>
<dbReference type="GO" id="GO:0016787">
    <property type="term" value="F:hydrolase activity"/>
    <property type="evidence" value="ECO:0007669"/>
    <property type="project" value="UniProtKB-KW"/>
</dbReference>
<organism evidence="6 7">
    <name type="scientific">Acinetobacter wuhouensis</name>
    <dbReference type="NCBI Taxonomy" id="1879050"/>
    <lineage>
        <taxon>Bacteria</taxon>
        <taxon>Pseudomonadati</taxon>
        <taxon>Pseudomonadota</taxon>
        <taxon>Gammaproteobacteria</taxon>
        <taxon>Moraxellales</taxon>
        <taxon>Moraxellaceae</taxon>
        <taxon>Acinetobacter</taxon>
    </lineage>
</organism>
<accession>A0A3G2T911</accession>
<name>A0A3G2T911_9GAMM</name>
<evidence type="ECO:0000313" key="6">
    <source>
        <dbReference type="EMBL" id="AYO56326.1"/>
    </source>
</evidence>
<keyword evidence="2" id="KW-0479">Metal-binding</keyword>
<evidence type="ECO:0000313" key="7">
    <source>
        <dbReference type="Proteomes" id="UP000279962"/>
    </source>
</evidence>
<dbReference type="SUPFAM" id="SSF56281">
    <property type="entry name" value="Metallo-hydrolase/oxidoreductase"/>
    <property type="match status" value="1"/>
</dbReference>
<evidence type="ECO:0000256" key="4">
    <source>
        <dbReference type="ARBA" id="ARBA00022833"/>
    </source>
</evidence>
<keyword evidence="3 6" id="KW-0378">Hydrolase</keyword>
<dbReference type="PANTHER" id="PTHR42978:SF6">
    <property type="entry name" value="QUORUM-QUENCHING LACTONASE YTNP-RELATED"/>
    <property type="match status" value="1"/>
</dbReference>